<sequence>MAKCMHTAFSDHTENKKKFTEVIGAQTSIDLQNIMEAGHGIFSNNIASYTSTITNVNLSCINSSGGHCYRVCA</sequence>
<name>A0A0B7AGS0_9EUPU</name>
<gene>
    <name evidence="1" type="primary">ORF117768</name>
</gene>
<feature type="non-terminal residue" evidence="1">
    <location>
        <position position="73"/>
    </location>
</feature>
<organism evidence="1">
    <name type="scientific">Arion vulgaris</name>
    <dbReference type="NCBI Taxonomy" id="1028688"/>
    <lineage>
        <taxon>Eukaryota</taxon>
        <taxon>Metazoa</taxon>
        <taxon>Spiralia</taxon>
        <taxon>Lophotrochozoa</taxon>
        <taxon>Mollusca</taxon>
        <taxon>Gastropoda</taxon>
        <taxon>Heterobranchia</taxon>
        <taxon>Euthyneura</taxon>
        <taxon>Panpulmonata</taxon>
        <taxon>Eupulmonata</taxon>
        <taxon>Stylommatophora</taxon>
        <taxon>Helicina</taxon>
        <taxon>Arionoidea</taxon>
        <taxon>Arionidae</taxon>
        <taxon>Arion</taxon>
    </lineage>
</organism>
<evidence type="ECO:0000313" key="1">
    <source>
        <dbReference type="EMBL" id="CEK79837.1"/>
    </source>
</evidence>
<reference evidence="1" key="1">
    <citation type="submission" date="2014-12" db="EMBL/GenBank/DDBJ databases">
        <title>Insight into the proteome of Arion vulgaris.</title>
        <authorList>
            <person name="Aradska J."/>
            <person name="Bulat T."/>
            <person name="Smidak R."/>
            <person name="Sarate P."/>
            <person name="Gangsoo J."/>
            <person name="Sialana F."/>
            <person name="Bilban M."/>
            <person name="Lubec G."/>
        </authorList>
    </citation>
    <scope>NUCLEOTIDE SEQUENCE</scope>
    <source>
        <tissue evidence="1">Skin</tissue>
    </source>
</reference>
<proteinExistence type="predicted"/>
<protein>
    <submittedName>
        <fullName evidence="1">Uncharacterized protein</fullName>
    </submittedName>
</protein>
<dbReference type="AlphaFoldDB" id="A0A0B7AGS0"/>
<dbReference type="EMBL" id="HACG01032972">
    <property type="protein sequence ID" value="CEK79837.1"/>
    <property type="molecule type" value="Transcribed_RNA"/>
</dbReference>
<accession>A0A0B7AGS0</accession>